<dbReference type="InterPro" id="IPR018247">
    <property type="entry name" value="EF_Hand_1_Ca_BS"/>
</dbReference>
<keyword evidence="2" id="KW-0863">Zinc-finger</keyword>
<dbReference type="CDD" id="cd02249">
    <property type="entry name" value="ZZ"/>
    <property type="match status" value="1"/>
</dbReference>
<protein>
    <recommendedName>
        <fullName evidence="8">ZZ-type domain-containing protein</fullName>
    </recommendedName>
</protein>
<evidence type="ECO:0000313" key="7">
    <source>
        <dbReference type="Proteomes" id="UP000559256"/>
    </source>
</evidence>
<dbReference type="EMBL" id="JAACJM010000001">
    <property type="protein sequence ID" value="KAF5375182.1"/>
    <property type="molecule type" value="Genomic_DNA"/>
</dbReference>
<evidence type="ECO:0000256" key="4">
    <source>
        <dbReference type="SAM" id="Coils"/>
    </source>
</evidence>
<evidence type="ECO:0000256" key="1">
    <source>
        <dbReference type="ARBA" id="ARBA00022723"/>
    </source>
</evidence>
<dbReference type="Proteomes" id="UP000559256">
    <property type="component" value="Unassembled WGS sequence"/>
</dbReference>
<dbReference type="InterPro" id="IPR043145">
    <property type="entry name" value="Znf_ZZ_sf"/>
</dbReference>
<proteinExistence type="predicted"/>
<keyword evidence="1" id="KW-0479">Metal-binding</keyword>
<comment type="caution">
    <text evidence="6">The sequence shown here is derived from an EMBL/GenBank/DDBJ whole genome shotgun (WGS) entry which is preliminary data.</text>
</comment>
<evidence type="ECO:0000256" key="2">
    <source>
        <dbReference type="ARBA" id="ARBA00022771"/>
    </source>
</evidence>
<sequence>MRRIFRRSKSQSTLKTNKPLPEIYDVPPVPSLPQNLRQLSLPLSVQSAPLPQSDRYPEPWVPSPETMSTDALPVVSPPVPEQQIPVTEKDSKIMAAYNVVNNTAQTSKREQKVDKIVTQMNKAITESSDNATNLNTWFMANSAVLSSAGSILANIDSKTVDTTITKFSETTKVVMDGLTALQQIHPFLGAAIFAFKGVISLTMTRIANNKKVLVLHATMQETLMVLFHVRGLKDPTTQVPGTNETVQGLLGGIIEEIAESIKETGSALDHYVKKGFLAKTLKSTIYEERLAGYAATFVKHKENLEHRLIISTARGVDTANDKLDEQGTRMKSMEDTQQQMLKMLQSLTTQREKEIQSFVTEYAGGAKSCIDDERLLSQLVQMSGESAEEIAGTVPGRLDNEKLMEKVQKNLTSELLENLNDALERNRRTFDRKLEAQLKQLKRIEQSIHEESNRVIDEFHRGPHDRIKDKELKAIWQYMGWKGSVKARHFVLGLHDHYAAQRTVLPSHQGQLEPTTPSVDAVTPTVEAMTPFPGTGGGTGVRKRVRREDLWALAYLNVSRVQPILEAVDDDGTGFISIKEVNDFTESRPSEWTLPVWLAYWSQGWHESMNRYKLKIALIMQLFLAEITQIKAENRVWAEEYMNDWGINRVDSLLRSLRAVNAVSGADDIKLKNFAQEYTVMEEQRLKEKLEEFRYVIDEVETVSLITGPGRLERYILPLLYLILKRHLAITKLAKNHIFNSEEFWSMSETIWYLFKALDERIINLVEIFKQTHVDEDQRLRSYALGLLYLPWKETSWNPNLVKFVPWPDSSNPTTAEVLSDVEQEEGQVTLDNLVYGPENYTELGALSYASEVIWDNTEESTAHSHPLVGPWSGYLQFPDGDISNAVDTTLSWIWVESVDEEGNVSGKCDTALLPLTLSGKMTSDHQIDWMLRTGENCTQIIGRFDADSQTIIGLQFDKTTIVNAEENDKKIGLQEQPDAGTKVFFCRTPVDVYRFRYTPEQLDVNPARVRWVFACQAVLYQVRQRAWSRSYFQTVLPERLQLVRFAAQHLAEERNWTPHSPYLPLSNEERSAFQVLLKVVPPTAARFYTDFARFQLSKNIIDFLGYSCDGCDKHIVGYMLSCLECVDDMFNHRIDLCSECMSNDTKTERFSHSVSHLMLRANDHIMHDGEMVHYFSKGKEVGLRVKKTFQQQKQMLLADMPSDSKLKLPETKCCYCLKPVSTPCWTCADCVIDTYVCDGCENGAVVKPASHHTEKHTLVRIHDSVVAETVDSPVEDSSETYTVLWEKIEGLEDRLNTQLASLETRFTAMETLLGRLVEATLRQQAVGERS</sequence>
<name>A0A8H5H1Y5_9AGAR</name>
<dbReference type="SUPFAM" id="SSF57850">
    <property type="entry name" value="RING/U-box"/>
    <property type="match status" value="1"/>
</dbReference>
<reference evidence="6 7" key="1">
    <citation type="journal article" date="2020" name="ISME J.">
        <title>Uncovering the hidden diversity of litter-decomposition mechanisms in mushroom-forming fungi.</title>
        <authorList>
            <person name="Floudas D."/>
            <person name="Bentzer J."/>
            <person name="Ahren D."/>
            <person name="Johansson T."/>
            <person name="Persson P."/>
            <person name="Tunlid A."/>
        </authorList>
    </citation>
    <scope>NUCLEOTIDE SEQUENCE [LARGE SCALE GENOMIC DNA]</scope>
    <source>
        <strain evidence="6 7">CBS 291.85</strain>
    </source>
</reference>
<dbReference type="Gene3D" id="3.30.60.90">
    <property type="match status" value="1"/>
</dbReference>
<keyword evidence="4" id="KW-0175">Coiled coil</keyword>
<evidence type="ECO:0000256" key="5">
    <source>
        <dbReference type="SAM" id="MobiDB-lite"/>
    </source>
</evidence>
<evidence type="ECO:0000256" key="3">
    <source>
        <dbReference type="ARBA" id="ARBA00022833"/>
    </source>
</evidence>
<feature type="region of interest" description="Disordered" evidence="5">
    <location>
        <begin position="1"/>
        <end position="22"/>
    </location>
</feature>
<gene>
    <name evidence="6" type="ORF">D9758_000034</name>
</gene>
<keyword evidence="3" id="KW-0862">Zinc</keyword>
<keyword evidence="7" id="KW-1185">Reference proteome</keyword>
<dbReference type="OrthoDB" id="2122982at2759"/>
<dbReference type="PROSITE" id="PS00018">
    <property type="entry name" value="EF_HAND_1"/>
    <property type="match status" value="1"/>
</dbReference>
<organism evidence="6 7">
    <name type="scientific">Tetrapyrgos nigripes</name>
    <dbReference type="NCBI Taxonomy" id="182062"/>
    <lineage>
        <taxon>Eukaryota</taxon>
        <taxon>Fungi</taxon>
        <taxon>Dikarya</taxon>
        <taxon>Basidiomycota</taxon>
        <taxon>Agaricomycotina</taxon>
        <taxon>Agaricomycetes</taxon>
        <taxon>Agaricomycetidae</taxon>
        <taxon>Agaricales</taxon>
        <taxon>Marasmiineae</taxon>
        <taxon>Marasmiaceae</taxon>
        <taxon>Tetrapyrgos</taxon>
    </lineage>
</organism>
<accession>A0A8H5H1Y5</accession>
<feature type="coiled-coil region" evidence="4">
    <location>
        <begin position="413"/>
        <end position="454"/>
    </location>
</feature>
<dbReference type="GO" id="GO:0008270">
    <property type="term" value="F:zinc ion binding"/>
    <property type="evidence" value="ECO:0007669"/>
    <property type="project" value="UniProtKB-KW"/>
</dbReference>
<evidence type="ECO:0000313" key="6">
    <source>
        <dbReference type="EMBL" id="KAF5375182.1"/>
    </source>
</evidence>
<evidence type="ECO:0008006" key="8">
    <source>
        <dbReference type="Google" id="ProtNLM"/>
    </source>
</evidence>